<evidence type="ECO:0000256" key="4">
    <source>
        <dbReference type="ARBA" id="ARBA00022989"/>
    </source>
</evidence>
<feature type="transmembrane region" description="Helical" evidence="6">
    <location>
        <begin position="65"/>
        <end position="81"/>
    </location>
</feature>
<evidence type="ECO:0000256" key="1">
    <source>
        <dbReference type="ARBA" id="ARBA00004651"/>
    </source>
</evidence>
<name>A0ABR9JDL2_9MICC</name>
<evidence type="ECO:0000256" key="5">
    <source>
        <dbReference type="ARBA" id="ARBA00023136"/>
    </source>
</evidence>
<feature type="transmembrane region" description="Helical" evidence="6">
    <location>
        <begin position="417"/>
        <end position="440"/>
    </location>
</feature>
<feature type="transmembrane region" description="Helical" evidence="6">
    <location>
        <begin position="478"/>
        <end position="501"/>
    </location>
</feature>
<feature type="transmembrane region" description="Helical" evidence="6">
    <location>
        <begin position="331"/>
        <end position="348"/>
    </location>
</feature>
<evidence type="ECO:0000313" key="10">
    <source>
        <dbReference type="Proteomes" id="UP000643525"/>
    </source>
</evidence>
<evidence type="ECO:0000256" key="3">
    <source>
        <dbReference type="ARBA" id="ARBA00022692"/>
    </source>
</evidence>
<feature type="transmembrane region" description="Helical" evidence="6">
    <location>
        <begin position="255"/>
        <end position="277"/>
    </location>
</feature>
<dbReference type="NCBIfam" id="TIGR00361">
    <property type="entry name" value="ComEC_Rec2"/>
    <property type="match status" value="1"/>
</dbReference>
<dbReference type="InterPro" id="IPR001279">
    <property type="entry name" value="Metallo-B-lactamas"/>
</dbReference>
<dbReference type="InterPro" id="IPR052159">
    <property type="entry name" value="Competence_DNA_uptake"/>
</dbReference>
<dbReference type="InterPro" id="IPR004797">
    <property type="entry name" value="Competence_ComEC/Rec2"/>
</dbReference>
<feature type="transmembrane region" description="Helical" evidence="6">
    <location>
        <begin position="33"/>
        <end position="53"/>
    </location>
</feature>
<dbReference type="SUPFAM" id="SSF56281">
    <property type="entry name" value="Metallo-hydrolase/oxidoreductase"/>
    <property type="match status" value="1"/>
</dbReference>
<feature type="domain" description="ComEC/Rec2-related protein" evidence="8">
    <location>
        <begin position="234"/>
        <end position="496"/>
    </location>
</feature>
<dbReference type="Proteomes" id="UP000643525">
    <property type="component" value="Unassembled WGS sequence"/>
</dbReference>
<sequence length="800" mass="83563">MTSRPLDLRLLPAALAAWASALAAVHLPWAQALQLGWTLVVAGVLLTLTAWLLNRLFTDPTPLHVLLCCVVAGLVALTVGADARELSARGWHQAVESEAPVTVTLRVTGQPQLLSERGFGGAEQVLGEAVVEQAIWTDREVPSALDASVVIIEELTGPDLPFTAGRRYQGLAQLTPAENGQRATAVVFPYGEQLEELPADRWTDVAEVFNGLRTATAEASSHALGDAPGLLPGLILGDRSLQDAELSEAMREAGLSHLTAVSGANCALVMGSLMGLVRLLRLPRWSAVPVALIGLVLFVLLVHPEPSVIRAGVMGSVAALSLFAGRGRSAFSLLCLCVVGLLIFDPYYATEPAFQLSAAATAGIVVIGTPLRQRLQRVLPALLAAPLALAFSAQLFVTPVLLPLAAGVNTYAVPANVLAAPFVPFVTVPGTFAAVISTLLPSATTAILWCCGLAAACLGLIGRAASSLPQALAPWPEGWVGVALTFFYIGAAVVLVVGLVGRLRRWQAGVLAAAAGAVLAVVLPAAVLAPTGLPASWRVALCDVGQGDMLVVRTQESAGIVVDAGEEPDLARDCLERLQINTVEALLFTHEHRDHYGGAEGVIATDEPAMVLYSSSEEWVLDVEVEAVAALPESVTVHRARPGDTLHFAQRLDIRLRVWSADTQHPEANDNSLVAVFEIGDPELPAAAVGSLEDPLTLLTTGDLEEEAAAAMMRSEGLPEEVHLLKVAHHGAANGGTELLQATRPGVALIGVGEDNRYGHPSTSILDALADLGAAVYRTDVHGTVVITADAEGLDASAVP</sequence>
<evidence type="ECO:0000259" key="8">
    <source>
        <dbReference type="Pfam" id="PF03772"/>
    </source>
</evidence>
<dbReference type="RefSeq" id="WP_192595092.1">
    <property type="nucleotide sequence ID" value="NZ_BAAALJ010000020.1"/>
</dbReference>
<proteinExistence type="predicted"/>
<dbReference type="PANTHER" id="PTHR30619">
    <property type="entry name" value="DNA INTERNALIZATION/COMPETENCE PROTEIN COMEC/REC2"/>
    <property type="match status" value="1"/>
</dbReference>
<accession>A0ABR9JDL2</accession>
<feature type="transmembrane region" description="Helical" evidence="6">
    <location>
        <begin position="284"/>
        <end position="302"/>
    </location>
</feature>
<dbReference type="Pfam" id="PF00753">
    <property type="entry name" value="Lactamase_B"/>
    <property type="match status" value="1"/>
</dbReference>
<protein>
    <submittedName>
        <fullName evidence="9">Competence protein ComEC</fullName>
    </submittedName>
</protein>
<comment type="caution">
    <text evidence="9">The sequence shown here is derived from an EMBL/GenBank/DDBJ whole genome shotgun (WGS) entry which is preliminary data.</text>
</comment>
<comment type="subcellular location">
    <subcellularLocation>
        <location evidence="1">Cell membrane</location>
        <topology evidence="1">Multi-pass membrane protein</topology>
    </subcellularLocation>
</comment>
<dbReference type="InterPro" id="IPR036866">
    <property type="entry name" value="RibonucZ/Hydroxyglut_hydro"/>
</dbReference>
<evidence type="ECO:0000313" key="9">
    <source>
        <dbReference type="EMBL" id="MBE1524020.1"/>
    </source>
</evidence>
<reference evidence="9 10" key="1">
    <citation type="submission" date="2020-10" db="EMBL/GenBank/DDBJ databases">
        <title>Sequencing the genomes of 1000 actinobacteria strains.</title>
        <authorList>
            <person name="Klenk H.-P."/>
        </authorList>
    </citation>
    <scope>NUCLEOTIDE SEQUENCE [LARGE SCALE GENOMIC DNA]</scope>
    <source>
        <strain evidence="9 10">DSM 15666</strain>
    </source>
</reference>
<keyword evidence="3 6" id="KW-0812">Transmembrane</keyword>
<dbReference type="InterPro" id="IPR004477">
    <property type="entry name" value="ComEC_N"/>
</dbReference>
<keyword evidence="4 6" id="KW-1133">Transmembrane helix</keyword>
<dbReference type="NCBIfam" id="TIGR00360">
    <property type="entry name" value="ComEC_N-term"/>
    <property type="match status" value="1"/>
</dbReference>
<keyword evidence="2" id="KW-1003">Cell membrane</keyword>
<keyword evidence="10" id="KW-1185">Reference proteome</keyword>
<feature type="transmembrane region" description="Helical" evidence="6">
    <location>
        <begin position="354"/>
        <end position="371"/>
    </location>
</feature>
<evidence type="ECO:0000256" key="6">
    <source>
        <dbReference type="SAM" id="Phobius"/>
    </source>
</evidence>
<feature type="transmembrane region" description="Helical" evidence="6">
    <location>
        <begin position="378"/>
        <end position="397"/>
    </location>
</feature>
<dbReference type="Pfam" id="PF03772">
    <property type="entry name" value="Competence"/>
    <property type="match status" value="1"/>
</dbReference>
<gene>
    <name evidence="9" type="ORF">H4W27_001138</name>
</gene>
<keyword evidence="5 6" id="KW-0472">Membrane</keyword>
<evidence type="ECO:0000256" key="2">
    <source>
        <dbReference type="ARBA" id="ARBA00022475"/>
    </source>
</evidence>
<dbReference type="EMBL" id="JADBED010000001">
    <property type="protein sequence ID" value="MBE1524020.1"/>
    <property type="molecule type" value="Genomic_DNA"/>
</dbReference>
<dbReference type="Gene3D" id="3.60.15.10">
    <property type="entry name" value="Ribonuclease Z/Hydroxyacylglutathione hydrolase-like"/>
    <property type="match status" value="1"/>
</dbReference>
<feature type="domain" description="Metallo-beta-lactamase" evidence="7">
    <location>
        <begin position="543"/>
        <end position="607"/>
    </location>
</feature>
<dbReference type="PANTHER" id="PTHR30619:SF1">
    <property type="entry name" value="RECOMBINATION PROTEIN 2"/>
    <property type="match status" value="1"/>
</dbReference>
<evidence type="ECO:0000259" key="7">
    <source>
        <dbReference type="Pfam" id="PF00753"/>
    </source>
</evidence>
<organism evidence="9 10">
    <name type="scientific">Nesterenkonia lutea</name>
    <dbReference type="NCBI Taxonomy" id="272919"/>
    <lineage>
        <taxon>Bacteria</taxon>
        <taxon>Bacillati</taxon>
        <taxon>Actinomycetota</taxon>
        <taxon>Actinomycetes</taxon>
        <taxon>Micrococcales</taxon>
        <taxon>Micrococcaceae</taxon>
        <taxon>Nesterenkonia</taxon>
    </lineage>
</organism>
<feature type="transmembrane region" description="Helical" evidence="6">
    <location>
        <begin position="447"/>
        <end position="466"/>
    </location>
</feature>
<feature type="transmembrane region" description="Helical" evidence="6">
    <location>
        <begin position="508"/>
        <end position="529"/>
    </location>
</feature>